<dbReference type="SUPFAM" id="SSF46785">
    <property type="entry name" value="Winged helix' DNA-binding domain"/>
    <property type="match status" value="1"/>
</dbReference>
<comment type="caution">
    <text evidence="2">The sequence shown here is derived from an EMBL/GenBank/DDBJ whole genome shotgun (WGS) entry which is preliminary data.</text>
</comment>
<dbReference type="AlphaFoldDB" id="A0A7K1UN08"/>
<dbReference type="Pfam" id="PF12840">
    <property type="entry name" value="HTH_20"/>
    <property type="match status" value="1"/>
</dbReference>
<evidence type="ECO:0000313" key="2">
    <source>
        <dbReference type="EMBL" id="MVU75701.1"/>
    </source>
</evidence>
<dbReference type="PANTHER" id="PTHR39168">
    <property type="entry name" value="TRANSCRIPTIONAL REGULATOR-RELATED"/>
    <property type="match status" value="1"/>
</dbReference>
<reference evidence="2 3" key="1">
    <citation type="submission" date="2019-12" db="EMBL/GenBank/DDBJ databases">
        <title>Nocardia sp. nov. ET3-3 isolated from soil.</title>
        <authorList>
            <person name="Kanchanasin P."/>
            <person name="Tanasupawat S."/>
            <person name="Yuki M."/>
            <person name="Kudo T."/>
        </authorList>
    </citation>
    <scope>NUCLEOTIDE SEQUENCE [LARGE SCALE GENOMIC DNA]</scope>
    <source>
        <strain evidence="2 3">ET3-3</strain>
    </source>
</reference>
<dbReference type="GO" id="GO:0010288">
    <property type="term" value="P:response to lead ion"/>
    <property type="evidence" value="ECO:0007669"/>
    <property type="project" value="TreeGrafter"/>
</dbReference>
<name>A0A7K1UN08_9NOCA</name>
<dbReference type="InterPro" id="IPR036388">
    <property type="entry name" value="WH-like_DNA-bd_sf"/>
</dbReference>
<dbReference type="GO" id="GO:0003677">
    <property type="term" value="F:DNA binding"/>
    <property type="evidence" value="ECO:0007669"/>
    <property type="project" value="TreeGrafter"/>
</dbReference>
<dbReference type="SMART" id="SM00418">
    <property type="entry name" value="HTH_ARSR"/>
    <property type="match status" value="1"/>
</dbReference>
<gene>
    <name evidence="2" type="ORF">GPX89_00390</name>
</gene>
<dbReference type="InterPro" id="IPR011991">
    <property type="entry name" value="ArsR-like_HTH"/>
</dbReference>
<dbReference type="PROSITE" id="PS50987">
    <property type="entry name" value="HTH_ARSR_2"/>
    <property type="match status" value="1"/>
</dbReference>
<dbReference type="PRINTS" id="PR00778">
    <property type="entry name" value="HTHARSR"/>
</dbReference>
<keyword evidence="3" id="KW-1185">Reference proteome</keyword>
<organism evidence="2 3">
    <name type="scientific">Nocardia terrae</name>
    <dbReference type="NCBI Taxonomy" id="2675851"/>
    <lineage>
        <taxon>Bacteria</taxon>
        <taxon>Bacillati</taxon>
        <taxon>Actinomycetota</taxon>
        <taxon>Actinomycetes</taxon>
        <taxon>Mycobacteriales</taxon>
        <taxon>Nocardiaceae</taxon>
        <taxon>Nocardia</taxon>
    </lineage>
</organism>
<dbReference type="Gene3D" id="1.10.10.10">
    <property type="entry name" value="Winged helix-like DNA-binding domain superfamily/Winged helix DNA-binding domain"/>
    <property type="match status" value="1"/>
</dbReference>
<dbReference type="PANTHER" id="PTHR39168:SF1">
    <property type="entry name" value="TRANSCRIPTIONAL REGULATORY PROTEIN"/>
    <property type="match status" value="1"/>
</dbReference>
<evidence type="ECO:0000259" key="1">
    <source>
        <dbReference type="PROSITE" id="PS50987"/>
    </source>
</evidence>
<dbReference type="InterPro" id="IPR052543">
    <property type="entry name" value="HTH_Metal-responsive_Reg"/>
</dbReference>
<dbReference type="GO" id="GO:0046686">
    <property type="term" value="P:response to cadmium ion"/>
    <property type="evidence" value="ECO:0007669"/>
    <property type="project" value="TreeGrafter"/>
</dbReference>
<sequence length="242" mass="26356">MEPIRDGDVDISGAARLLADPARARMLTVLADGRAQPAGELARAGGVSAATASEHLGKMVDQGWLGVERVGRHRYYRIAMPEVVQVIESMALISSVRPVKSLRGARASRDLKIARSCYDHLAGAVGVAVFDALCDGQLLNVTGGQWTTGDRSHPLLDELSITATDLRRFGRRPAVRVCLDWSERRYHLAGGLGALILRRMLDRRWCTPGNTPRAVAFTPEGWEALDRTVSVDRAAIMDKYAA</sequence>
<dbReference type="EMBL" id="WRPP01000001">
    <property type="protein sequence ID" value="MVU75701.1"/>
    <property type="molecule type" value="Genomic_DNA"/>
</dbReference>
<dbReference type="RefSeq" id="WP_157354432.1">
    <property type="nucleotide sequence ID" value="NZ_WRPP01000001.1"/>
</dbReference>
<proteinExistence type="predicted"/>
<feature type="domain" description="HTH arsR-type" evidence="1">
    <location>
        <begin position="3"/>
        <end position="98"/>
    </location>
</feature>
<dbReference type="GO" id="GO:0003700">
    <property type="term" value="F:DNA-binding transcription factor activity"/>
    <property type="evidence" value="ECO:0007669"/>
    <property type="project" value="InterPro"/>
</dbReference>
<dbReference type="InterPro" id="IPR036390">
    <property type="entry name" value="WH_DNA-bd_sf"/>
</dbReference>
<protein>
    <submittedName>
        <fullName evidence="2">Helix-turn-helix domain-containing protein</fullName>
    </submittedName>
</protein>
<dbReference type="GO" id="GO:0097063">
    <property type="term" value="F:cadmium ion sensor activity"/>
    <property type="evidence" value="ECO:0007669"/>
    <property type="project" value="TreeGrafter"/>
</dbReference>
<accession>A0A7K1UN08</accession>
<dbReference type="Proteomes" id="UP000466794">
    <property type="component" value="Unassembled WGS sequence"/>
</dbReference>
<dbReference type="InterPro" id="IPR001845">
    <property type="entry name" value="HTH_ArsR_DNA-bd_dom"/>
</dbReference>
<dbReference type="CDD" id="cd00090">
    <property type="entry name" value="HTH_ARSR"/>
    <property type="match status" value="1"/>
</dbReference>
<evidence type="ECO:0000313" key="3">
    <source>
        <dbReference type="Proteomes" id="UP000466794"/>
    </source>
</evidence>
<dbReference type="GO" id="GO:0032791">
    <property type="term" value="F:lead ion binding"/>
    <property type="evidence" value="ECO:0007669"/>
    <property type="project" value="TreeGrafter"/>
</dbReference>